<organism evidence="2 3">
    <name type="scientific">Clarias magur</name>
    <name type="common">Asian catfish</name>
    <name type="synonym">Macropteronotus magur</name>
    <dbReference type="NCBI Taxonomy" id="1594786"/>
    <lineage>
        <taxon>Eukaryota</taxon>
        <taxon>Metazoa</taxon>
        <taxon>Chordata</taxon>
        <taxon>Craniata</taxon>
        <taxon>Vertebrata</taxon>
        <taxon>Euteleostomi</taxon>
        <taxon>Actinopterygii</taxon>
        <taxon>Neopterygii</taxon>
        <taxon>Teleostei</taxon>
        <taxon>Ostariophysi</taxon>
        <taxon>Siluriformes</taxon>
        <taxon>Clariidae</taxon>
        <taxon>Clarias</taxon>
    </lineage>
</organism>
<comment type="caution">
    <text evidence="2">The sequence shown here is derived from an EMBL/GenBank/DDBJ whole genome shotgun (WGS) entry which is preliminary data.</text>
</comment>
<evidence type="ECO:0000313" key="2">
    <source>
        <dbReference type="EMBL" id="KAF5893087.1"/>
    </source>
</evidence>
<dbReference type="Proteomes" id="UP000727407">
    <property type="component" value="Unassembled WGS sequence"/>
</dbReference>
<keyword evidence="3" id="KW-1185">Reference proteome</keyword>
<proteinExistence type="predicted"/>
<evidence type="ECO:0000256" key="1">
    <source>
        <dbReference type="SAM" id="MobiDB-lite"/>
    </source>
</evidence>
<dbReference type="AlphaFoldDB" id="A0A8J4WVT6"/>
<dbReference type="EMBL" id="QNUK01000453">
    <property type="protein sequence ID" value="KAF5893087.1"/>
    <property type="molecule type" value="Genomic_DNA"/>
</dbReference>
<protein>
    <submittedName>
        <fullName evidence="2">Leucine-, glutamate- and lysine-rich protein 1</fullName>
    </submittedName>
</protein>
<feature type="non-terminal residue" evidence="2">
    <location>
        <position position="97"/>
    </location>
</feature>
<reference evidence="2" key="1">
    <citation type="submission" date="2020-07" db="EMBL/GenBank/DDBJ databases">
        <title>Clarias magur genome sequencing, assembly and annotation.</title>
        <authorList>
            <person name="Kushwaha B."/>
            <person name="Kumar R."/>
            <person name="Das P."/>
            <person name="Joshi C.G."/>
            <person name="Kumar D."/>
            <person name="Nagpure N.S."/>
            <person name="Pandey M."/>
            <person name="Agarwal S."/>
            <person name="Srivastava S."/>
            <person name="Singh M."/>
            <person name="Sahoo L."/>
            <person name="Jayasankar P."/>
            <person name="Meher P.K."/>
            <person name="Koringa P.G."/>
            <person name="Iquebal M.A."/>
            <person name="Das S.P."/>
            <person name="Bit A."/>
            <person name="Patnaik S."/>
            <person name="Patel N."/>
            <person name="Shah T.M."/>
            <person name="Hinsu A."/>
            <person name="Jena J.K."/>
        </authorList>
    </citation>
    <scope>NUCLEOTIDE SEQUENCE</scope>
    <source>
        <strain evidence="2">CIFAMagur01</strain>
        <tissue evidence="2">Testis</tissue>
    </source>
</reference>
<name>A0A8J4WVT6_CLAMG</name>
<feature type="region of interest" description="Disordered" evidence="1">
    <location>
        <begin position="21"/>
        <end position="60"/>
    </location>
</feature>
<evidence type="ECO:0000313" key="3">
    <source>
        <dbReference type="Proteomes" id="UP000727407"/>
    </source>
</evidence>
<accession>A0A8J4WVT6</accession>
<sequence>MSGCAKCSDISPKTVPVVFNKRMGGPTRKKERDYEDVDEVESTCPPVPPHSLSRDLREKEASLSSCQQRCESLQQQLSMWKRKEAETRRELEGALRE</sequence>
<gene>
    <name evidence="2" type="ORF">DAT39_017218</name>
</gene>
<dbReference type="OrthoDB" id="10256467at2759"/>